<protein>
    <submittedName>
        <fullName evidence="1">Uncharacterized protein</fullName>
    </submittedName>
</protein>
<dbReference type="AlphaFoldDB" id="A0A7Y0HSW4"/>
<organism evidence="1 2">
    <name type="scientific">Bifidobacterium oedipodis</name>
    <dbReference type="NCBI Taxonomy" id="2675322"/>
    <lineage>
        <taxon>Bacteria</taxon>
        <taxon>Bacillati</taxon>
        <taxon>Actinomycetota</taxon>
        <taxon>Actinomycetes</taxon>
        <taxon>Bifidobacteriales</taxon>
        <taxon>Bifidobacteriaceae</taxon>
        <taxon>Bifidobacterium</taxon>
    </lineage>
</organism>
<comment type="caution">
    <text evidence="1">The sequence shown here is derived from an EMBL/GenBank/DDBJ whole genome shotgun (WGS) entry which is preliminary data.</text>
</comment>
<proteinExistence type="predicted"/>
<evidence type="ECO:0000313" key="2">
    <source>
        <dbReference type="Proteomes" id="UP000532194"/>
    </source>
</evidence>
<dbReference type="EMBL" id="JAAIII010000003">
    <property type="protein sequence ID" value="NMM94023.1"/>
    <property type="molecule type" value="Genomic_DNA"/>
</dbReference>
<keyword evidence="2" id="KW-1185">Reference proteome</keyword>
<dbReference type="RefSeq" id="WP_277348185.1">
    <property type="nucleotide sequence ID" value="NZ_JAAIII010000003.1"/>
</dbReference>
<evidence type="ECO:0000313" key="1">
    <source>
        <dbReference type="EMBL" id="NMM94023.1"/>
    </source>
</evidence>
<name>A0A7Y0HSW4_9BIFI</name>
<gene>
    <name evidence="1" type="ORF">G1C95_1210</name>
</gene>
<reference evidence="1 2" key="1">
    <citation type="submission" date="2020-02" db="EMBL/GenBank/DDBJ databases">
        <title>Characterization of phylogenetic diversity of novel bifidobacterial species isolated in Czech ZOOs.</title>
        <authorList>
            <person name="Lugli G.A."/>
            <person name="Vera N.B."/>
            <person name="Ventura M."/>
        </authorList>
    </citation>
    <scope>NUCLEOTIDE SEQUENCE [LARGE SCALE GENOMIC DNA]</scope>
    <source>
        <strain evidence="1 2">DSM 109957</strain>
    </source>
</reference>
<accession>A0A7Y0HSW4</accession>
<dbReference type="Proteomes" id="UP000532194">
    <property type="component" value="Unassembled WGS sequence"/>
</dbReference>
<sequence>MPYLEAEECAKNDDEILLSITDVFGEGYRPIDDGFEPDFE</sequence>